<dbReference type="AlphaFoldDB" id="A0A9P7Z2C9"/>
<evidence type="ECO:0008006" key="4">
    <source>
        <dbReference type="Google" id="ProtNLM"/>
    </source>
</evidence>
<accession>A0A9P7Z2C9</accession>
<feature type="signal peptide" evidence="1">
    <location>
        <begin position="1"/>
        <end position="37"/>
    </location>
</feature>
<dbReference type="EMBL" id="MU253936">
    <property type="protein sequence ID" value="KAG9244001.1"/>
    <property type="molecule type" value="Genomic_DNA"/>
</dbReference>
<name>A0A9P7Z2C9_9HELO</name>
<proteinExistence type="predicted"/>
<comment type="caution">
    <text evidence="2">The sequence shown here is derived from an EMBL/GenBank/DDBJ whole genome shotgun (WGS) entry which is preliminary data.</text>
</comment>
<protein>
    <recommendedName>
        <fullName evidence="4">Secreted protein</fullName>
    </recommendedName>
</protein>
<evidence type="ECO:0000313" key="3">
    <source>
        <dbReference type="Proteomes" id="UP000887226"/>
    </source>
</evidence>
<organism evidence="2 3">
    <name type="scientific">Calycina marina</name>
    <dbReference type="NCBI Taxonomy" id="1763456"/>
    <lineage>
        <taxon>Eukaryota</taxon>
        <taxon>Fungi</taxon>
        <taxon>Dikarya</taxon>
        <taxon>Ascomycota</taxon>
        <taxon>Pezizomycotina</taxon>
        <taxon>Leotiomycetes</taxon>
        <taxon>Helotiales</taxon>
        <taxon>Pezizellaceae</taxon>
        <taxon>Calycina</taxon>
    </lineage>
</organism>
<sequence length="71" mass="7953">MLAISPLRPTVGTTWNQAHGLLTLSVLLLLLLPPTHTFHTNHCTYYVSGQLRRITVQHHRASENLSPTITI</sequence>
<reference evidence="2" key="1">
    <citation type="journal article" date="2021" name="IMA Fungus">
        <title>Genomic characterization of three marine fungi, including Emericellopsis atlantica sp. nov. with signatures of a generalist lifestyle and marine biomass degradation.</title>
        <authorList>
            <person name="Hagestad O.C."/>
            <person name="Hou L."/>
            <person name="Andersen J.H."/>
            <person name="Hansen E.H."/>
            <person name="Altermark B."/>
            <person name="Li C."/>
            <person name="Kuhnert E."/>
            <person name="Cox R.J."/>
            <person name="Crous P.W."/>
            <person name="Spatafora J.W."/>
            <person name="Lail K."/>
            <person name="Amirebrahimi M."/>
            <person name="Lipzen A."/>
            <person name="Pangilinan J."/>
            <person name="Andreopoulos W."/>
            <person name="Hayes R.D."/>
            <person name="Ng V."/>
            <person name="Grigoriev I.V."/>
            <person name="Jackson S.A."/>
            <person name="Sutton T.D.S."/>
            <person name="Dobson A.D.W."/>
            <person name="Rama T."/>
        </authorList>
    </citation>
    <scope>NUCLEOTIDE SEQUENCE</scope>
    <source>
        <strain evidence="2">TRa3180A</strain>
    </source>
</reference>
<keyword evidence="1" id="KW-0732">Signal</keyword>
<evidence type="ECO:0000256" key="1">
    <source>
        <dbReference type="SAM" id="SignalP"/>
    </source>
</evidence>
<keyword evidence="3" id="KW-1185">Reference proteome</keyword>
<feature type="chain" id="PRO_5040430805" description="Secreted protein" evidence="1">
    <location>
        <begin position="38"/>
        <end position="71"/>
    </location>
</feature>
<dbReference type="Proteomes" id="UP000887226">
    <property type="component" value="Unassembled WGS sequence"/>
</dbReference>
<gene>
    <name evidence="2" type="ORF">BJ878DRAFT_508127</name>
</gene>
<evidence type="ECO:0000313" key="2">
    <source>
        <dbReference type="EMBL" id="KAG9244001.1"/>
    </source>
</evidence>